<proteinExistence type="predicted"/>
<accession>A0A0F8XZU5</accession>
<dbReference type="EMBL" id="LAZR01056228">
    <property type="protein sequence ID" value="KKK74627.1"/>
    <property type="molecule type" value="Genomic_DNA"/>
</dbReference>
<gene>
    <name evidence="1" type="ORF">LCGC14_2881890</name>
</gene>
<dbReference type="InterPro" id="IPR027417">
    <property type="entry name" value="P-loop_NTPase"/>
</dbReference>
<dbReference type="SUPFAM" id="SSF52540">
    <property type="entry name" value="P-loop containing nucleoside triphosphate hydrolases"/>
    <property type="match status" value="1"/>
</dbReference>
<organism evidence="1">
    <name type="scientific">marine sediment metagenome</name>
    <dbReference type="NCBI Taxonomy" id="412755"/>
    <lineage>
        <taxon>unclassified sequences</taxon>
        <taxon>metagenomes</taxon>
        <taxon>ecological metagenomes</taxon>
    </lineage>
</organism>
<protein>
    <submittedName>
        <fullName evidence="1">Uncharacterized protein</fullName>
    </submittedName>
</protein>
<dbReference type="AlphaFoldDB" id="A0A0F8XZU5"/>
<comment type="caution">
    <text evidence="1">The sequence shown here is derived from an EMBL/GenBank/DDBJ whole genome shotgun (WGS) entry which is preliminary data.</text>
</comment>
<feature type="non-terminal residue" evidence="1">
    <location>
        <position position="258"/>
    </location>
</feature>
<evidence type="ECO:0000313" key="1">
    <source>
        <dbReference type="EMBL" id="KKK74627.1"/>
    </source>
</evidence>
<dbReference type="Gene3D" id="3.40.50.300">
    <property type="entry name" value="P-loop containing nucleotide triphosphate hydrolases"/>
    <property type="match status" value="1"/>
</dbReference>
<reference evidence="1" key="1">
    <citation type="journal article" date="2015" name="Nature">
        <title>Complex archaea that bridge the gap between prokaryotes and eukaryotes.</title>
        <authorList>
            <person name="Spang A."/>
            <person name="Saw J.H."/>
            <person name="Jorgensen S.L."/>
            <person name="Zaremba-Niedzwiedzka K."/>
            <person name="Martijn J."/>
            <person name="Lind A.E."/>
            <person name="van Eijk R."/>
            <person name="Schleper C."/>
            <person name="Guy L."/>
            <person name="Ettema T.J."/>
        </authorList>
    </citation>
    <scope>NUCLEOTIDE SEQUENCE</scope>
</reference>
<name>A0A0F8XZU5_9ZZZZ</name>
<sequence length="258" mass="30279">MVLITYNQKSFHMDDTLHRELKKMKEQVLVHNDMGVVLIDGRPGSGKSTLASQVAFFLTDGKFSVDYESFNQRQTFDIMRKMKEGDCCIIDESFDVINKRTSQTSANMLTINMLQQMRSRKVFILILLPSFYDLDKNVSLWLASALLHCYRSPEPLGKRGQYVAYDIEGIQKLWLYGRQSYSYSLKIVQPNFRARFTKYFPIDYKKYEKMKKKALTEEPKEKTETSRYYQQRNILMKELKDSGVSVSDISKKMGLRER</sequence>